<dbReference type="Ensembl" id="ENSSFOT00015056420.1">
    <property type="protein sequence ID" value="ENSSFOP00015062001.1"/>
    <property type="gene ID" value="ENSSFOG00015033177.1"/>
</dbReference>
<dbReference type="OrthoDB" id="410381at2759"/>
<dbReference type="GeneTree" id="ENSGT01060000249052"/>
<reference evidence="1" key="3">
    <citation type="submission" date="2025-09" db="UniProtKB">
        <authorList>
            <consortium name="Ensembl"/>
        </authorList>
    </citation>
    <scope>IDENTIFICATION</scope>
</reference>
<protein>
    <submittedName>
        <fullName evidence="1">Uncharacterized protein</fullName>
    </submittedName>
</protein>
<evidence type="ECO:0000313" key="2">
    <source>
        <dbReference type="Proteomes" id="UP000694397"/>
    </source>
</evidence>
<reference evidence="1" key="2">
    <citation type="submission" date="2025-08" db="UniProtKB">
        <authorList>
            <consortium name="Ensembl"/>
        </authorList>
    </citation>
    <scope>IDENTIFICATION</scope>
</reference>
<dbReference type="Proteomes" id="UP000694397">
    <property type="component" value="Chromosome 3"/>
</dbReference>
<accession>A0A8D0C5W6</accession>
<dbReference type="AlphaFoldDB" id="A0A8D0C5W6"/>
<evidence type="ECO:0000313" key="1">
    <source>
        <dbReference type="Ensembl" id="ENSSFOP00015062001.1"/>
    </source>
</evidence>
<organism evidence="1 2">
    <name type="scientific">Scleropages formosus</name>
    <name type="common">Asian bonytongue</name>
    <name type="synonym">Osteoglossum formosum</name>
    <dbReference type="NCBI Taxonomy" id="113540"/>
    <lineage>
        <taxon>Eukaryota</taxon>
        <taxon>Metazoa</taxon>
        <taxon>Chordata</taxon>
        <taxon>Craniata</taxon>
        <taxon>Vertebrata</taxon>
        <taxon>Euteleostomi</taxon>
        <taxon>Actinopterygii</taxon>
        <taxon>Neopterygii</taxon>
        <taxon>Teleostei</taxon>
        <taxon>Osteoglossocephala</taxon>
        <taxon>Osteoglossomorpha</taxon>
        <taxon>Osteoglossiformes</taxon>
        <taxon>Osteoglossidae</taxon>
        <taxon>Scleropages</taxon>
    </lineage>
</organism>
<keyword evidence="2" id="KW-1185">Reference proteome</keyword>
<dbReference type="PANTHER" id="PTHR19446">
    <property type="entry name" value="REVERSE TRANSCRIPTASES"/>
    <property type="match status" value="1"/>
</dbReference>
<proteinExistence type="predicted"/>
<reference evidence="1 2" key="1">
    <citation type="submission" date="2019-04" db="EMBL/GenBank/DDBJ databases">
        <authorList>
            <consortium name="Wellcome Sanger Institute Data Sharing"/>
        </authorList>
    </citation>
    <scope>NUCLEOTIDE SEQUENCE [LARGE SCALE GENOMIC DNA]</scope>
</reference>
<name>A0A8D0C5W6_SCLFO</name>
<sequence length="113" mass="12986">MSTNPLMNYPASNKYRKQFIRCAMEKKTPGADSIPAKIHKQGGQGLTMKLLQLFQLIWEEEEAIPQDFKDASIIHLYNHKENRQICNNYRGISILSSASKILARLLLNFHRGL</sequence>